<dbReference type="InterPro" id="IPR050834">
    <property type="entry name" value="Glycosyltransf_2"/>
</dbReference>
<dbReference type="RefSeq" id="WP_052563149.1">
    <property type="nucleotide sequence ID" value="NZ_BAFN01000001.1"/>
</dbReference>
<organism evidence="3 4">
    <name type="scientific">Candidatus Brocadia sinica JPN1</name>
    <dbReference type="NCBI Taxonomy" id="1197129"/>
    <lineage>
        <taxon>Bacteria</taxon>
        <taxon>Pseudomonadati</taxon>
        <taxon>Planctomycetota</taxon>
        <taxon>Candidatus Brocadiia</taxon>
        <taxon>Candidatus Brocadiales</taxon>
        <taxon>Candidatus Brocadiaceae</taxon>
        <taxon>Candidatus Brocadia</taxon>
    </lineage>
</organism>
<dbReference type="SUPFAM" id="SSF53448">
    <property type="entry name" value="Nucleotide-diphospho-sugar transferases"/>
    <property type="match status" value="2"/>
</dbReference>
<reference evidence="4" key="1">
    <citation type="journal article" date="2015" name="Genome Announc.">
        <title>Draft Genome Sequence of an Anaerobic Ammonium-Oxidizing Bacterium, "Candidatus Brocadia sinica".</title>
        <authorList>
            <person name="Oshiki M."/>
            <person name="Shinyako-Hata K."/>
            <person name="Satoh H."/>
            <person name="Okabe S."/>
        </authorList>
    </citation>
    <scope>NUCLEOTIDE SEQUENCE [LARGE SCALE GENOMIC DNA]</scope>
    <source>
        <strain evidence="4">JPN1</strain>
    </source>
</reference>
<keyword evidence="1" id="KW-0472">Membrane</keyword>
<evidence type="ECO:0000313" key="3">
    <source>
        <dbReference type="EMBL" id="GAN33091.1"/>
    </source>
</evidence>
<feature type="domain" description="Glycosyltransferase 2-like" evidence="2">
    <location>
        <begin position="554"/>
        <end position="680"/>
    </location>
</feature>
<evidence type="ECO:0000313" key="4">
    <source>
        <dbReference type="Proteomes" id="UP000032309"/>
    </source>
</evidence>
<dbReference type="InterPro" id="IPR029044">
    <property type="entry name" value="Nucleotide-diphossugar_trans"/>
</dbReference>
<evidence type="ECO:0000256" key="1">
    <source>
        <dbReference type="SAM" id="Phobius"/>
    </source>
</evidence>
<proteinExistence type="predicted"/>
<protein>
    <submittedName>
        <fullName evidence="3">Glycosyltransferase</fullName>
    </submittedName>
</protein>
<keyword evidence="4" id="KW-1185">Reference proteome</keyword>
<sequence>MYKPIKVTDIELSRPLADIEGMDGYGSLQALVRLHGTPIGYIKIPVSDGKCTVAAISKSIQRKHGHAIIRHLLYDGLMTLPRPGGLRTGDLSDIPHPVYNEPPPLVTVAVCTRDRVADLAQCLDSLSRIDYQKLDVLVVDNAPNSTATEQLVRTSYPNMRYVREPRPGLDWARNRAIIESRGEIIAYTDDDVVVDSGWIKAIAAVFAENAEVMAVTGLVVPYELETEAQLLFEQCGGFGRGFERKWCRVNIERGERAASLHGITGKYGTGANMAYRRCLFDRIGYFDPALDVGTVTNGGGDLEMFFRVLKAGYSLVYEPGAIVRHCHRRDYAHLKTQLSTWGTAFYAYLTRSILAYPDERIAFFRLGFRWLLRQMRSLLISSVYPSYFPRDILLARLKGSFRGLYCYKKARRTAEKITHRFGPLTQAALPEKIISRKVTLKNPHAVAVRTVDISQPLRALTDVTDYASVRVFVVRDGNLLGSVDIANRHQSVSVTRLCEAIVDCFNLKLLELYHNPDANSMQAGVLSALTRHSVPTNEGMACETVRLPLDITVSVVIATLDRPDDLRRCLNCLVSQETSRQAEIIVVDRNPSSGLTAPVVAEFSAVMLINEPFGGLACARNKGFMMSKGKIVITINDDVAMPPDWLEKLVAPFGRSDVMVVTGNILPAELETRSQRFFDIHEEFRYGFEPLEADGDWLKSFWRRAVPIGKLGATTNAALRASIFRNPGIGLMDETLGPGTPSGGGEDVYLFYKVLKAGYTLVYEPDAYVWSRYYPNMPSLRHHLYNYGKGQVAYHLATLIFDGDLRALLRLLLELPITHLRRIIHRFYGRNIYPLPLLIIEIIGNLTGPFAFWLSLRRAGREGHRRLYIPANQESIAIPEQMPDKANTLRCF</sequence>
<keyword evidence="1" id="KW-1133">Transmembrane helix</keyword>
<gene>
    <name evidence="3" type="ORF">BROSI_A1608</name>
</gene>
<dbReference type="InterPro" id="IPR001173">
    <property type="entry name" value="Glyco_trans_2-like"/>
</dbReference>
<dbReference type="EMBL" id="BAFN01000001">
    <property type="protein sequence ID" value="GAN33091.1"/>
    <property type="molecule type" value="Genomic_DNA"/>
</dbReference>
<name>A0ABQ0JWK1_9BACT</name>
<dbReference type="Gene3D" id="3.90.550.10">
    <property type="entry name" value="Spore Coat Polysaccharide Biosynthesis Protein SpsA, Chain A"/>
    <property type="match status" value="2"/>
</dbReference>
<accession>A0ABQ0JWK1</accession>
<keyword evidence="1" id="KW-0812">Transmembrane</keyword>
<dbReference type="PANTHER" id="PTHR43685">
    <property type="entry name" value="GLYCOSYLTRANSFERASE"/>
    <property type="match status" value="1"/>
</dbReference>
<dbReference type="Proteomes" id="UP000032309">
    <property type="component" value="Unassembled WGS sequence"/>
</dbReference>
<comment type="caution">
    <text evidence="3">The sequence shown here is derived from an EMBL/GenBank/DDBJ whole genome shotgun (WGS) entry which is preliminary data.</text>
</comment>
<evidence type="ECO:0000259" key="2">
    <source>
        <dbReference type="Pfam" id="PF00535"/>
    </source>
</evidence>
<dbReference type="PANTHER" id="PTHR43685:SF2">
    <property type="entry name" value="GLYCOSYLTRANSFERASE 2-LIKE DOMAIN-CONTAINING PROTEIN"/>
    <property type="match status" value="1"/>
</dbReference>
<dbReference type="Pfam" id="PF00535">
    <property type="entry name" value="Glycos_transf_2"/>
    <property type="match status" value="2"/>
</dbReference>
<feature type="domain" description="Glycosyltransferase 2-like" evidence="2">
    <location>
        <begin position="107"/>
        <end position="277"/>
    </location>
</feature>
<feature type="transmembrane region" description="Helical" evidence="1">
    <location>
        <begin position="832"/>
        <end position="856"/>
    </location>
</feature>